<dbReference type="Pfam" id="PF07730">
    <property type="entry name" value="HisKA_3"/>
    <property type="match status" value="1"/>
</dbReference>
<protein>
    <submittedName>
        <fullName evidence="6">Sensor histidine kinase</fullName>
    </submittedName>
</protein>
<dbReference type="GO" id="GO:0016301">
    <property type="term" value="F:kinase activity"/>
    <property type="evidence" value="ECO:0007669"/>
    <property type="project" value="UniProtKB-KW"/>
</dbReference>
<keyword evidence="7" id="KW-1185">Reference proteome</keyword>
<evidence type="ECO:0000256" key="2">
    <source>
        <dbReference type="ARBA" id="ARBA00022777"/>
    </source>
</evidence>
<reference evidence="7" key="1">
    <citation type="journal article" date="2019" name="Int. J. Syst. Evol. Microbiol.">
        <title>The Global Catalogue of Microorganisms (GCM) 10K type strain sequencing project: providing services to taxonomists for standard genome sequencing and annotation.</title>
        <authorList>
            <consortium name="The Broad Institute Genomics Platform"/>
            <consortium name="The Broad Institute Genome Sequencing Center for Infectious Disease"/>
            <person name="Wu L."/>
            <person name="Ma J."/>
        </authorList>
    </citation>
    <scope>NUCLEOTIDE SEQUENCE [LARGE SCALE GENOMIC DNA]</scope>
    <source>
        <strain evidence="7">DFY28</strain>
    </source>
</reference>
<keyword evidence="3" id="KW-0902">Two-component regulatory system</keyword>
<proteinExistence type="predicted"/>
<dbReference type="Gene3D" id="3.30.565.10">
    <property type="entry name" value="Histidine kinase-like ATPase, C-terminal domain"/>
    <property type="match status" value="1"/>
</dbReference>
<dbReference type="PANTHER" id="PTHR24421">
    <property type="entry name" value="NITRATE/NITRITE SENSOR PROTEIN NARX-RELATED"/>
    <property type="match status" value="1"/>
</dbReference>
<dbReference type="EMBL" id="JBHSQI010000005">
    <property type="protein sequence ID" value="MFC6154106.1"/>
    <property type="molecule type" value="Genomic_DNA"/>
</dbReference>
<name>A0ABW1QX16_9ACTN</name>
<evidence type="ECO:0000259" key="5">
    <source>
        <dbReference type="Pfam" id="PF07730"/>
    </source>
</evidence>
<dbReference type="Proteomes" id="UP001596098">
    <property type="component" value="Unassembled WGS sequence"/>
</dbReference>
<sequence length="358" mass="39428">MSARTDQLIEVVQALDPRAPADEVLLRLCRFARPALGAAGVIVVLPHDSGVKEVRAGDIAPGGRVMMRNLFESALPFLGPDDEEITHLSDEHRVLVLRAPCDPSGHVIAIWFVDEDDDDADSDRSLTHAQREVLDMVAELIGARLDQGGRASAAEARAIRRERDRISRDLHDVVVQQIFAAGLQTQRTMRALGDDAARIELSEVVDQLDRVIRDVRSVIFELEHTEGVGVRDSLHQMMVEYARVLGFMPGLRTAGDMDRLDAVVGDHMLATVRELLSNVAKHAEATSCRVYVVHEDGVLTVEVDDDGVGICEDSWREGHRSGLGNLDLRAQLLRGSLEVIPKRTRGVTVRWSVQSAKA</sequence>
<dbReference type="InterPro" id="IPR011712">
    <property type="entry name" value="Sig_transdc_His_kin_sub3_dim/P"/>
</dbReference>
<dbReference type="PANTHER" id="PTHR24421:SF56">
    <property type="entry name" value="OXYGEN SENSOR HISTIDINE KINASE RESPONSE REGULATOR DOST"/>
    <property type="match status" value="1"/>
</dbReference>
<gene>
    <name evidence="6" type="ORF">ACFPWU_10605</name>
</gene>
<dbReference type="InterPro" id="IPR003594">
    <property type="entry name" value="HATPase_dom"/>
</dbReference>
<feature type="domain" description="Signal transduction histidine kinase subgroup 3 dimerisation and phosphoacceptor" evidence="5">
    <location>
        <begin position="162"/>
        <end position="225"/>
    </location>
</feature>
<keyword evidence="2 6" id="KW-0418">Kinase</keyword>
<accession>A0ABW1QX16</accession>
<evidence type="ECO:0000313" key="6">
    <source>
        <dbReference type="EMBL" id="MFC6154106.1"/>
    </source>
</evidence>
<evidence type="ECO:0000259" key="4">
    <source>
        <dbReference type="Pfam" id="PF02518"/>
    </source>
</evidence>
<dbReference type="SUPFAM" id="SSF55874">
    <property type="entry name" value="ATPase domain of HSP90 chaperone/DNA topoisomerase II/histidine kinase"/>
    <property type="match status" value="1"/>
</dbReference>
<dbReference type="RefSeq" id="WP_128221694.1">
    <property type="nucleotide sequence ID" value="NZ_CP034929.1"/>
</dbReference>
<dbReference type="InterPro" id="IPR050482">
    <property type="entry name" value="Sensor_HK_TwoCompSys"/>
</dbReference>
<evidence type="ECO:0000256" key="1">
    <source>
        <dbReference type="ARBA" id="ARBA00022679"/>
    </source>
</evidence>
<dbReference type="InterPro" id="IPR036890">
    <property type="entry name" value="HATPase_C_sf"/>
</dbReference>
<comment type="caution">
    <text evidence="6">The sequence shown here is derived from an EMBL/GenBank/DDBJ whole genome shotgun (WGS) entry which is preliminary data.</text>
</comment>
<feature type="domain" description="Histidine kinase/HSP90-like ATPase" evidence="4">
    <location>
        <begin position="269"/>
        <end position="353"/>
    </location>
</feature>
<dbReference type="CDD" id="cd16917">
    <property type="entry name" value="HATPase_UhpB-NarQ-NarX-like"/>
    <property type="match status" value="1"/>
</dbReference>
<evidence type="ECO:0000256" key="3">
    <source>
        <dbReference type="ARBA" id="ARBA00023012"/>
    </source>
</evidence>
<organism evidence="6 7">
    <name type="scientific">Nocardioides yefusunii</name>
    <dbReference type="NCBI Taxonomy" id="2500546"/>
    <lineage>
        <taxon>Bacteria</taxon>
        <taxon>Bacillati</taxon>
        <taxon>Actinomycetota</taxon>
        <taxon>Actinomycetes</taxon>
        <taxon>Propionibacteriales</taxon>
        <taxon>Nocardioidaceae</taxon>
        <taxon>Nocardioides</taxon>
    </lineage>
</organism>
<dbReference type="Gene3D" id="1.20.5.1930">
    <property type="match status" value="1"/>
</dbReference>
<keyword evidence="1" id="KW-0808">Transferase</keyword>
<evidence type="ECO:0000313" key="7">
    <source>
        <dbReference type="Proteomes" id="UP001596098"/>
    </source>
</evidence>
<dbReference type="Pfam" id="PF02518">
    <property type="entry name" value="HATPase_c"/>
    <property type="match status" value="1"/>
</dbReference>